<evidence type="ECO:0000313" key="1">
    <source>
        <dbReference type="EMBL" id="JAD29128.1"/>
    </source>
</evidence>
<reference evidence="1" key="2">
    <citation type="journal article" date="2015" name="Data Brief">
        <title>Shoot transcriptome of the giant reed, Arundo donax.</title>
        <authorList>
            <person name="Barrero R.A."/>
            <person name="Guerrero F.D."/>
            <person name="Moolhuijzen P."/>
            <person name="Goolsby J.A."/>
            <person name="Tidwell J."/>
            <person name="Bellgard S.E."/>
            <person name="Bellgard M.I."/>
        </authorList>
    </citation>
    <scope>NUCLEOTIDE SEQUENCE</scope>
    <source>
        <tissue evidence="1">Shoot tissue taken approximately 20 cm above the soil surface</tissue>
    </source>
</reference>
<sequence length="12" mass="1394">MTPEQTFSTKHS</sequence>
<accession>A0A0A8YUS7</accession>
<proteinExistence type="predicted"/>
<dbReference type="EMBL" id="GBRH01268767">
    <property type="protein sequence ID" value="JAD29128.1"/>
    <property type="molecule type" value="Transcribed_RNA"/>
</dbReference>
<protein>
    <submittedName>
        <fullName evidence="1">Uncharacterized protein</fullName>
    </submittedName>
</protein>
<name>A0A0A8YUS7_ARUDO</name>
<organism evidence="1">
    <name type="scientific">Arundo donax</name>
    <name type="common">Giant reed</name>
    <name type="synonym">Donax arundinaceus</name>
    <dbReference type="NCBI Taxonomy" id="35708"/>
    <lineage>
        <taxon>Eukaryota</taxon>
        <taxon>Viridiplantae</taxon>
        <taxon>Streptophyta</taxon>
        <taxon>Embryophyta</taxon>
        <taxon>Tracheophyta</taxon>
        <taxon>Spermatophyta</taxon>
        <taxon>Magnoliopsida</taxon>
        <taxon>Liliopsida</taxon>
        <taxon>Poales</taxon>
        <taxon>Poaceae</taxon>
        <taxon>PACMAD clade</taxon>
        <taxon>Arundinoideae</taxon>
        <taxon>Arundineae</taxon>
        <taxon>Arundo</taxon>
    </lineage>
</organism>
<reference evidence="1" key="1">
    <citation type="submission" date="2014-09" db="EMBL/GenBank/DDBJ databases">
        <authorList>
            <person name="Magalhaes I.L.F."/>
            <person name="Oliveira U."/>
            <person name="Santos F.R."/>
            <person name="Vidigal T.H.D.A."/>
            <person name="Brescovit A.D."/>
            <person name="Santos A.J."/>
        </authorList>
    </citation>
    <scope>NUCLEOTIDE SEQUENCE</scope>
    <source>
        <tissue evidence="1">Shoot tissue taken approximately 20 cm above the soil surface</tissue>
    </source>
</reference>